<dbReference type="EMBL" id="JACRWE010000001">
    <property type="protein sequence ID" value="MBC5995386.1"/>
    <property type="molecule type" value="Genomic_DNA"/>
</dbReference>
<gene>
    <name evidence="2" type="ORF">H8923_01320</name>
</gene>
<accession>A0ABR7JKD2</accession>
<dbReference type="Proteomes" id="UP000609849">
    <property type="component" value="Unassembled WGS sequence"/>
</dbReference>
<evidence type="ECO:0000313" key="2">
    <source>
        <dbReference type="EMBL" id="MBC5995386.1"/>
    </source>
</evidence>
<keyword evidence="1" id="KW-0472">Membrane</keyword>
<protein>
    <recommendedName>
        <fullName evidence="4">DNA-binding protein</fullName>
    </recommendedName>
</protein>
<evidence type="ECO:0000313" key="3">
    <source>
        <dbReference type="Proteomes" id="UP000609849"/>
    </source>
</evidence>
<reference evidence="2 3" key="1">
    <citation type="submission" date="2020-08" db="EMBL/GenBank/DDBJ databases">
        <authorList>
            <person name="Liu C."/>
            <person name="Sun Q."/>
        </authorList>
    </citation>
    <scope>NUCLEOTIDE SEQUENCE [LARGE SCALE GENOMIC DNA]</scope>
    <source>
        <strain evidence="2 3">NSJ-18</strain>
    </source>
</reference>
<evidence type="ECO:0000256" key="1">
    <source>
        <dbReference type="SAM" id="Phobius"/>
    </source>
</evidence>
<proteinExistence type="predicted"/>
<dbReference type="RefSeq" id="WP_153971407.1">
    <property type="nucleotide sequence ID" value="NZ_JACRWE010000001.1"/>
</dbReference>
<evidence type="ECO:0008006" key="4">
    <source>
        <dbReference type="Google" id="ProtNLM"/>
    </source>
</evidence>
<sequence length="112" mass="13186">MDSSSAYTLGVSIIIAGYFIGNGIRNGLTCFSKGEVHKDETSMWDLLRMQNEDIRQSKFVKKKYMRRYFGLSKKQLDNFLNQHLDIPSININGETYYIREELNEWMKNLYSK</sequence>
<keyword evidence="1" id="KW-0812">Transmembrane</keyword>
<keyword evidence="1" id="KW-1133">Transmembrane helix</keyword>
<keyword evidence="3" id="KW-1185">Reference proteome</keyword>
<feature type="transmembrane region" description="Helical" evidence="1">
    <location>
        <begin position="6"/>
        <end position="24"/>
    </location>
</feature>
<organism evidence="2 3">
    <name type="scientific">Romboutsia faecis</name>
    <dbReference type="NCBI Taxonomy" id="2764597"/>
    <lineage>
        <taxon>Bacteria</taxon>
        <taxon>Bacillati</taxon>
        <taxon>Bacillota</taxon>
        <taxon>Clostridia</taxon>
        <taxon>Peptostreptococcales</taxon>
        <taxon>Peptostreptococcaceae</taxon>
        <taxon>Romboutsia</taxon>
    </lineage>
</organism>
<name>A0ABR7JKD2_9FIRM</name>
<comment type="caution">
    <text evidence="2">The sequence shown here is derived from an EMBL/GenBank/DDBJ whole genome shotgun (WGS) entry which is preliminary data.</text>
</comment>